<feature type="compositionally biased region" description="Basic and acidic residues" evidence="1">
    <location>
        <begin position="46"/>
        <end position="56"/>
    </location>
</feature>
<gene>
    <name evidence="2" type="ORF">F5878DRAFT_445402</name>
</gene>
<feature type="region of interest" description="Disordered" evidence="1">
    <location>
        <begin position="1"/>
        <end position="60"/>
    </location>
</feature>
<protein>
    <submittedName>
        <fullName evidence="2">Uncharacterized protein</fullName>
    </submittedName>
</protein>
<dbReference type="Proteomes" id="UP001163846">
    <property type="component" value="Unassembled WGS sequence"/>
</dbReference>
<feature type="compositionally biased region" description="Low complexity" evidence="1">
    <location>
        <begin position="28"/>
        <end position="43"/>
    </location>
</feature>
<dbReference type="EMBL" id="MU806028">
    <property type="protein sequence ID" value="KAJ3841765.1"/>
    <property type="molecule type" value="Genomic_DNA"/>
</dbReference>
<organism evidence="2 3">
    <name type="scientific">Lentinula raphanica</name>
    <dbReference type="NCBI Taxonomy" id="153919"/>
    <lineage>
        <taxon>Eukaryota</taxon>
        <taxon>Fungi</taxon>
        <taxon>Dikarya</taxon>
        <taxon>Basidiomycota</taxon>
        <taxon>Agaricomycotina</taxon>
        <taxon>Agaricomycetes</taxon>
        <taxon>Agaricomycetidae</taxon>
        <taxon>Agaricales</taxon>
        <taxon>Marasmiineae</taxon>
        <taxon>Omphalotaceae</taxon>
        <taxon>Lentinula</taxon>
    </lineage>
</organism>
<accession>A0AA38PFL6</accession>
<feature type="region of interest" description="Disordered" evidence="1">
    <location>
        <begin position="66"/>
        <end position="85"/>
    </location>
</feature>
<evidence type="ECO:0000313" key="3">
    <source>
        <dbReference type="Proteomes" id="UP001163846"/>
    </source>
</evidence>
<evidence type="ECO:0000313" key="2">
    <source>
        <dbReference type="EMBL" id="KAJ3841765.1"/>
    </source>
</evidence>
<reference evidence="2" key="1">
    <citation type="submission" date="2022-08" db="EMBL/GenBank/DDBJ databases">
        <authorList>
            <consortium name="DOE Joint Genome Institute"/>
            <person name="Min B."/>
            <person name="Riley R."/>
            <person name="Sierra-Patev S."/>
            <person name="Naranjo-Ortiz M."/>
            <person name="Looney B."/>
            <person name="Konkel Z."/>
            <person name="Slot J.C."/>
            <person name="Sakamoto Y."/>
            <person name="Steenwyk J.L."/>
            <person name="Rokas A."/>
            <person name="Carro J."/>
            <person name="Camarero S."/>
            <person name="Ferreira P."/>
            <person name="Molpeceres G."/>
            <person name="Ruiz-Duenas F.J."/>
            <person name="Serrano A."/>
            <person name="Henrissat B."/>
            <person name="Drula E."/>
            <person name="Hughes K.W."/>
            <person name="Mata J.L."/>
            <person name="Ishikawa N.K."/>
            <person name="Vargas-Isla R."/>
            <person name="Ushijima S."/>
            <person name="Smith C.A."/>
            <person name="Ahrendt S."/>
            <person name="Andreopoulos W."/>
            <person name="He G."/>
            <person name="Labutti K."/>
            <person name="Lipzen A."/>
            <person name="Ng V."/>
            <person name="Sandor L."/>
            <person name="Barry K."/>
            <person name="Martinez A.T."/>
            <person name="Xiao Y."/>
            <person name="Gibbons J.G."/>
            <person name="Terashima K."/>
            <person name="Hibbett D.S."/>
            <person name="Grigoriev I.V."/>
        </authorList>
    </citation>
    <scope>NUCLEOTIDE SEQUENCE</scope>
    <source>
        <strain evidence="2">TFB9207</strain>
    </source>
</reference>
<dbReference type="AlphaFoldDB" id="A0AA38PFL6"/>
<comment type="caution">
    <text evidence="2">The sequence shown here is derived from an EMBL/GenBank/DDBJ whole genome shotgun (WGS) entry which is preliminary data.</text>
</comment>
<keyword evidence="3" id="KW-1185">Reference proteome</keyword>
<evidence type="ECO:0000256" key="1">
    <source>
        <dbReference type="SAM" id="MobiDB-lite"/>
    </source>
</evidence>
<proteinExistence type="predicted"/>
<sequence>MSPSSNQHRQKPMAATTMTPSREEKHLPASAFSEPSEPSELAPGNKPKDQITKPQEENPQVVLVKDQHRQLKGGAASNTAVKSKL</sequence>
<name>A0AA38PFL6_9AGAR</name>
<feature type="compositionally biased region" description="Polar residues" evidence="1">
    <location>
        <begin position="76"/>
        <end position="85"/>
    </location>
</feature>